<reference evidence="2 4" key="2">
    <citation type="submission" date="2019-08" db="EMBL/GenBank/DDBJ databases">
        <title>Complete genome sequences of Francisella adeliensis (FSC1325 and FSC1326).</title>
        <authorList>
            <person name="Ohrman C."/>
            <person name="Uneklint I."/>
            <person name="Vallesi A."/>
            <person name="Karlsson L."/>
            <person name="Sjodin A."/>
        </authorList>
    </citation>
    <scope>NUCLEOTIDE SEQUENCE [LARGE SCALE GENOMIC DNA]</scope>
    <source>
        <strain evidence="2 4">FSC1325</strain>
    </source>
</reference>
<dbReference type="Proteomes" id="UP000251120">
    <property type="component" value="Chromosome"/>
</dbReference>
<dbReference type="Proteomes" id="UP000681131">
    <property type="component" value="Chromosome"/>
</dbReference>
<protein>
    <submittedName>
        <fullName evidence="1">Uncharacterized protein</fullName>
    </submittedName>
</protein>
<organism evidence="1 3">
    <name type="scientific">Francisella adeliensis</name>
    <dbReference type="NCBI Taxonomy" id="2007306"/>
    <lineage>
        <taxon>Bacteria</taxon>
        <taxon>Pseudomonadati</taxon>
        <taxon>Pseudomonadota</taxon>
        <taxon>Gammaproteobacteria</taxon>
        <taxon>Thiotrichales</taxon>
        <taxon>Francisellaceae</taxon>
        <taxon>Francisella</taxon>
    </lineage>
</organism>
<name>A0A2Z4XZ32_9GAMM</name>
<evidence type="ECO:0000313" key="2">
    <source>
        <dbReference type="EMBL" id="QIW12957.1"/>
    </source>
</evidence>
<proteinExistence type="predicted"/>
<reference evidence="1 3" key="1">
    <citation type="submission" date="2017-06" db="EMBL/GenBank/DDBJ databases">
        <title>Complete genome of Francisella adeliensis.</title>
        <authorList>
            <person name="Vallesi A."/>
            <person name="Sjodin A."/>
        </authorList>
    </citation>
    <scope>NUCLEOTIDE SEQUENCE [LARGE SCALE GENOMIC DNA]</scope>
    <source>
        <strain evidence="1 3">FDC440</strain>
    </source>
</reference>
<dbReference type="AlphaFoldDB" id="A0A2Z4XZ32"/>
<dbReference type="KEGG" id="fad:CDH04_04640"/>
<accession>A0A2Z4XZ32</accession>
<dbReference type="EMBL" id="CP021781">
    <property type="protein sequence ID" value="AXA33742.1"/>
    <property type="molecule type" value="Genomic_DNA"/>
</dbReference>
<gene>
    <name evidence="1" type="ORF">CDH04_04640</name>
    <name evidence="2" type="ORF">FZC43_04645</name>
</gene>
<evidence type="ECO:0000313" key="4">
    <source>
        <dbReference type="Proteomes" id="UP000681131"/>
    </source>
</evidence>
<keyword evidence="4" id="KW-1185">Reference proteome</keyword>
<evidence type="ECO:0000313" key="3">
    <source>
        <dbReference type="Proteomes" id="UP000251120"/>
    </source>
</evidence>
<evidence type="ECO:0000313" key="1">
    <source>
        <dbReference type="EMBL" id="AXA33742.1"/>
    </source>
</evidence>
<dbReference type="OrthoDB" id="5604466at2"/>
<sequence>MLILGSILIGLSTFFETIGSASKNITAIIIDDEYPNTISICIDNKQSDFWDIKRSIIINNWIYVFLLQQGSNKKIKTWLYKSNFKNTEEIRLLARKIHLSKFIG</sequence>
<dbReference type="EMBL" id="CP043424">
    <property type="protein sequence ID" value="QIW12957.1"/>
    <property type="molecule type" value="Genomic_DNA"/>
</dbReference>